<keyword evidence="4" id="KW-1185">Reference proteome</keyword>
<evidence type="ECO:0000313" key="4">
    <source>
        <dbReference type="Proteomes" id="UP000267536"/>
    </source>
</evidence>
<dbReference type="InterPro" id="IPR011006">
    <property type="entry name" value="CheY-like_superfamily"/>
</dbReference>
<dbReference type="Proteomes" id="UP000267536">
    <property type="component" value="Unassembled WGS sequence"/>
</dbReference>
<keyword evidence="3" id="KW-0238">DNA-binding</keyword>
<reference evidence="3 4" key="1">
    <citation type="submission" date="2018-11" db="EMBL/GenBank/DDBJ databases">
        <title>Draft genome sequence of Gordonia sp. RS15-1S isolated from rice stems.</title>
        <authorList>
            <person name="Muangham S."/>
        </authorList>
    </citation>
    <scope>NUCLEOTIDE SEQUENCE [LARGE SCALE GENOMIC DNA]</scope>
    <source>
        <strain evidence="3 4">RS15-1S</strain>
    </source>
</reference>
<sequence length="150" mass="16040">MNGTDDVASTDDVLPQQPSVLRVLVYSDDADTRRQVIGALGTRPVPDLPELSFLEVATGPMVFTQLDAGNVDVAILDGEASPEGGLGIAKQMSDEYDPRPPTMVLIGRAADRWLADWSRADAVATRPVDPIELPAALGDMVRGRLSQQQS</sequence>
<dbReference type="EMBL" id="RKMH01000011">
    <property type="protein sequence ID" value="RPA58591.1"/>
    <property type="molecule type" value="Genomic_DNA"/>
</dbReference>
<dbReference type="RefSeq" id="WP_123931654.1">
    <property type="nucleotide sequence ID" value="NZ_JBPSDP010000011.1"/>
</dbReference>
<comment type="caution">
    <text evidence="3">The sequence shown here is derived from an EMBL/GenBank/DDBJ whole genome shotgun (WGS) entry which is preliminary data.</text>
</comment>
<dbReference type="GO" id="GO:0000160">
    <property type="term" value="P:phosphorelay signal transduction system"/>
    <property type="evidence" value="ECO:0007669"/>
    <property type="project" value="InterPro"/>
</dbReference>
<evidence type="ECO:0000313" key="3">
    <source>
        <dbReference type="EMBL" id="RPA58591.1"/>
    </source>
</evidence>
<keyword evidence="1" id="KW-0597">Phosphoprotein</keyword>
<organism evidence="3 4">
    <name type="scientific">Gordonia oryzae</name>
    <dbReference type="NCBI Taxonomy" id="2487349"/>
    <lineage>
        <taxon>Bacteria</taxon>
        <taxon>Bacillati</taxon>
        <taxon>Actinomycetota</taxon>
        <taxon>Actinomycetes</taxon>
        <taxon>Mycobacteriales</taxon>
        <taxon>Gordoniaceae</taxon>
        <taxon>Gordonia</taxon>
    </lineage>
</organism>
<name>A0A3N4GHJ0_9ACTN</name>
<dbReference type="OrthoDB" id="3395459at2"/>
<dbReference type="GO" id="GO:0003677">
    <property type="term" value="F:DNA binding"/>
    <property type="evidence" value="ECO:0007669"/>
    <property type="project" value="UniProtKB-KW"/>
</dbReference>
<dbReference type="PROSITE" id="PS50110">
    <property type="entry name" value="RESPONSE_REGULATORY"/>
    <property type="match status" value="1"/>
</dbReference>
<dbReference type="Gene3D" id="3.40.50.2300">
    <property type="match status" value="1"/>
</dbReference>
<accession>A0A3N4GHJ0</accession>
<dbReference type="SUPFAM" id="SSF52172">
    <property type="entry name" value="CheY-like"/>
    <property type="match status" value="1"/>
</dbReference>
<evidence type="ECO:0000259" key="2">
    <source>
        <dbReference type="PROSITE" id="PS50110"/>
    </source>
</evidence>
<evidence type="ECO:0000256" key="1">
    <source>
        <dbReference type="PROSITE-ProRule" id="PRU00169"/>
    </source>
</evidence>
<dbReference type="AlphaFoldDB" id="A0A3N4GHJ0"/>
<gene>
    <name evidence="3" type="ORF">EF294_15650</name>
</gene>
<proteinExistence type="predicted"/>
<dbReference type="InterPro" id="IPR001789">
    <property type="entry name" value="Sig_transdc_resp-reg_receiver"/>
</dbReference>
<feature type="modified residue" description="4-aspartylphosphate" evidence="1">
    <location>
        <position position="77"/>
    </location>
</feature>
<protein>
    <submittedName>
        <fullName evidence="3">DNA-binding response regulator</fullName>
    </submittedName>
</protein>
<feature type="domain" description="Response regulatory" evidence="2">
    <location>
        <begin position="22"/>
        <end position="141"/>
    </location>
</feature>